<reference evidence="1" key="1">
    <citation type="submission" date="2019-08" db="EMBL/GenBank/DDBJ databases">
        <authorList>
            <person name="Kucharzyk K."/>
            <person name="Murdoch R.W."/>
            <person name="Higgins S."/>
            <person name="Loffler F."/>
        </authorList>
    </citation>
    <scope>NUCLEOTIDE SEQUENCE</scope>
</reference>
<gene>
    <name evidence="1" type="ORF">SDC9_182556</name>
</gene>
<dbReference type="AlphaFoldDB" id="A0A645H9L0"/>
<organism evidence="1">
    <name type="scientific">bioreactor metagenome</name>
    <dbReference type="NCBI Taxonomy" id="1076179"/>
    <lineage>
        <taxon>unclassified sequences</taxon>
        <taxon>metagenomes</taxon>
        <taxon>ecological metagenomes</taxon>
    </lineage>
</organism>
<comment type="caution">
    <text evidence="1">The sequence shown here is derived from an EMBL/GenBank/DDBJ whole genome shotgun (WGS) entry which is preliminary data.</text>
</comment>
<protein>
    <submittedName>
        <fullName evidence="1">Uncharacterized protein</fullName>
    </submittedName>
</protein>
<accession>A0A645H9L0</accession>
<evidence type="ECO:0000313" key="1">
    <source>
        <dbReference type="EMBL" id="MPN35062.1"/>
    </source>
</evidence>
<sequence>MIRVALDVEDLHLRVLGAVAQAVHQNAAADRAIGAVVARLGGAEQLVLADFRLGGGRRHAERDEAGTAQAGRRNLEKLPSIDVHFVLPSWSALAATGKNHGNDRAKTGKSLN</sequence>
<dbReference type="EMBL" id="VSSQ01088423">
    <property type="protein sequence ID" value="MPN35062.1"/>
    <property type="molecule type" value="Genomic_DNA"/>
</dbReference>
<proteinExistence type="predicted"/>
<name>A0A645H9L0_9ZZZZ</name>